<dbReference type="GO" id="GO:0004099">
    <property type="term" value="F:chitin deacetylase activity"/>
    <property type="evidence" value="ECO:0007669"/>
    <property type="project" value="TreeGrafter"/>
</dbReference>
<protein>
    <recommendedName>
        <fullName evidence="2">NodB homology domain-containing protein</fullName>
    </recommendedName>
</protein>
<evidence type="ECO:0000313" key="3">
    <source>
        <dbReference type="EMBL" id="KAF7731957.1"/>
    </source>
</evidence>
<organism evidence="3 4">
    <name type="scientific">Apophysomyces ossiformis</name>
    <dbReference type="NCBI Taxonomy" id="679940"/>
    <lineage>
        <taxon>Eukaryota</taxon>
        <taxon>Fungi</taxon>
        <taxon>Fungi incertae sedis</taxon>
        <taxon>Mucoromycota</taxon>
        <taxon>Mucoromycotina</taxon>
        <taxon>Mucoromycetes</taxon>
        <taxon>Mucorales</taxon>
        <taxon>Mucorineae</taxon>
        <taxon>Mucoraceae</taxon>
        <taxon>Apophysomyces</taxon>
    </lineage>
</organism>
<proteinExistence type="predicted"/>
<gene>
    <name evidence="3" type="ORF">EC973_007062</name>
</gene>
<dbReference type="GO" id="GO:0016020">
    <property type="term" value="C:membrane"/>
    <property type="evidence" value="ECO:0007669"/>
    <property type="project" value="TreeGrafter"/>
</dbReference>
<reference evidence="3" key="1">
    <citation type="submission" date="2020-01" db="EMBL/GenBank/DDBJ databases">
        <title>Genome Sequencing of Three Apophysomyces-Like Fungal Strains Confirms a Novel Fungal Genus in the Mucoromycota with divergent Burkholderia-like Endosymbiotic Bacteria.</title>
        <authorList>
            <person name="Stajich J.E."/>
            <person name="Macias A.M."/>
            <person name="Carter-House D."/>
            <person name="Lovett B."/>
            <person name="Kasson L.R."/>
            <person name="Berry K."/>
            <person name="Grigoriev I."/>
            <person name="Chang Y."/>
            <person name="Spatafora J."/>
            <person name="Kasson M.T."/>
        </authorList>
    </citation>
    <scope>NUCLEOTIDE SEQUENCE</scope>
    <source>
        <strain evidence="3">NRRL A-21654</strain>
    </source>
</reference>
<feature type="compositionally biased region" description="Polar residues" evidence="1">
    <location>
        <begin position="38"/>
        <end position="50"/>
    </location>
</feature>
<feature type="region of interest" description="Disordered" evidence="1">
    <location>
        <begin position="573"/>
        <end position="602"/>
    </location>
</feature>
<feature type="region of interest" description="Disordered" evidence="1">
    <location>
        <begin position="193"/>
        <end position="238"/>
    </location>
</feature>
<dbReference type="InterPro" id="IPR050248">
    <property type="entry name" value="Polysacc_deacetylase_ArnD"/>
</dbReference>
<feature type="region of interest" description="Disordered" evidence="1">
    <location>
        <begin position="253"/>
        <end position="288"/>
    </location>
</feature>
<feature type="compositionally biased region" description="Acidic residues" evidence="1">
    <location>
        <begin position="195"/>
        <end position="211"/>
    </location>
</feature>
<comment type="caution">
    <text evidence="3">The sequence shown here is derived from an EMBL/GenBank/DDBJ whole genome shotgun (WGS) entry which is preliminary data.</text>
</comment>
<dbReference type="EMBL" id="JABAYA010000005">
    <property type="protein sequence ID" value="KAF7731957.1"/>
    <property type="molecule type" value="Genomic_DNA"/>
</dbReference>
<feature type="region of interest" description="Disordered" evidence="1">
    <location>
        <begin position="1"/>
        <end position="80"/>
    </location>
</feature>
<dbReference type="PANTHER" id="PTHR10587">
    <property type="entry name" value="GLYCOSYL TRANSFERASE-RELATED"/>
    <property type="match status" value="1"/>
</dbReference>
<dbReference type="AlphaFoldDB" id="A0A8H7EVE5"/>
<dbReference type="PANTHER" id="PTHR10587:SF98">
    <property type="entry name" value="CHITIN DEACETYLASE"/>
    <property type="match status" value="1"/>
</dbReference>
<evidence type="ECO:0000313" key="4">
    <source>
        <dbReference type="Proteomes" id="UP000605846"/>
    </source>
</evidence>
<dbReference type="InterPro" id="IPR002509">
    <property type="entry name" value="NODB_dom"/>
</dbReference>
<feature type="compositionally biased region" description="Acidic residues" evidence="1">
    <location>
        <begin position="588"/>
        <end position="602"/>
    </location>
</feature>
<dbReference type="SUPFAM" id="SSF88713">
    <property type="entry name" value="Glycoside hydrolase/deacetylase"/>
    <property type="match status" value="1"/>
</dbReference>
<accession>A0A8H7EVE5</accession>
<dbReference type="Pfam" id="PF01522">
    <property type="entry name" value="Polysacc_deac_1"/>
    <property type="match status" value="1"/>
</dbReference>
<keyword evidence="4" id="KW-1185">Reference proteome</keyword>
<feature type="compositionally biased region" description="Polar residues" evidence="1">
    <location>
        <begin position="59"/>
        <end position="79"/>
    </location>
</feature>
<dbReference type="GO" id="GO:0009272">
    <property type="term" value="P:fungal-type cell wall biogenesis"/>
    <property type="evidence" value="ECO:0007669"/>
    <property type="project" value="UniProtKB-ARBA"/>
</dbReference>
<dbReference type="PROSITE" id="PS51677">
    <property type="entry name" value="NODB"/>
    <property type="match status" value="1"/>
</dbReference>
<dbReference type="Gene3D" id="3.20.20.370">
    <property type="entry name" value="Glycoside hydrolase/deacetylase"/>
    <property type="match status" value="1"/>
</dbReference>
<dbReference type="InterPro" id="IPR011330">
    <property type="entry name" value="Glyco_hydro/deAcase_b/a-brl"/>
</dbReference>
<feature type="domain" description="NodB homology" evidence="2">
    <location>
        <begin position="357"/>
        <end position="559"/>
    </location>
</feature>
<dbReference type="CDD" id="cd10952">
    <property type="entry name" value="CE4_MrCDA_like"/>
    <property type="match status" value="1"/>
</dbReference>
<evidence type="ECO:0000256" key="1">
    <source>
        <dbReference type="SAM" id="MobiDB-lite"/>
    </source>
</evidence>
<name>A0A8H7EVE5_9FUNG</name>
<dbReference type="GO" id="GO:0005975">
    <property type="term" value="P:carbohydrate metabolic process"/>
    <property type="evidence" value="ECO:0007669"/>
    <property type="project" value="InterPro"/>
</dbReference>
<dbReference type="Proteomes" id="UP000605846">
    <property type="component" value="Unassembled WGS sequence"/>
</dbReference>
<evidence type="ECO:0000259" key="2">
    <source>
        <dbReference type="PROSITE" id="PS51677"/>
    </source>
</evidence>
<sequence>MASNGTARDYVETYVQENDDVEEYLSSQQPRYDPNKGPTKTGSSQRQTQPEVARDQTQEPKSSYNLHQPTINPMPTSDTAVKADKPNIVWAVRDFLDQKREIHETALGNCADLHSDLLTCFKDGSWWDKAKMCEDQKQKFWNCYNQQKKFLKAANYKGPISTEEEDTRILYDAINLPVALVVRGAAVVKDHDDDYDHDDYDDYDDYDDEHDEDHHSKPTPTPTKTHRPTPTHSSISRDVYPVSSPAFLPSFPAPTFSVSDPVPTGTIERDSDFNIKNYPDTWKTPPTDDPDLDSAVAAIDFEHVPNIPVRKVKPNGDIDMDSYDMGDDQACWWSATGCTAPKLKYLPEDIVRCPRAGDWGLTFDDGPLNPKSKNMSDAYAEPRLYDYLAAHHNQKATLFFVGSNVATFPEAAKRALESGHELCLHTWSHTPMTTKTNEQVIAELYWNLRAIKEATGVTSRCWRPPYGDVDDRVRAIAHQMGLRTILWNKDSQDWQLNGEGKMSPETIDGYFTKWIEEHENGKDEDAGHIGLQHELNGHTIDVAEKWLPKMQKAFHLKPVHECMNLPKPYWEHADEEDSGHGYHHHDHEDDEEDDDDDDEEDD</sequence>
<dbReference type="OrthoDB" id="407355at2759"/>